<dbReference type="Proteomes" id="UP001209854">
    <property type="component" value="Unassembled WGS sequence"/>
</dbReference>
<evidence type="ECO:0000313" key="2">
    <source>
        <dbReference type="Proteomes" id="UP001209854"/>
    </source>
</evidence>
<dbReference type="EMBL" id="JAPFCC010000001">
    <property type="protein sequence ID" value="MCW7555525.1"/>
    <property type="molecule type" value="Genomic_DNA"/>
</dbReference>
<reference evidence="1 2" key="1">
    <citation type="submission" date="2022-10" db="EMBL/GenBank/DDBJ databases">
        <title>High-quality genome sequences of two octocoral-associated bacteria, Endozoicomonas euniceicola EF212 and Endozoicomonas gorgoniicola PS125.</title>
        <authorList>
            <person name="Chiou Y.-J."/>
            <person name="Chen Y.-H."/>
        </authorList>
    </citation>
    <scope>NUCLEOTIDE SEQUENCE [LARGE SCALE GENOMIC DNA]</scope>
    <source>
        <strain evidence="1 2">PS125</strain>
    </source>
</reference>
<accession>A0ABT3N1M3</accession>
<keyword evidence="2" id="KW-1185">Reference proteome</keyword>
<organism evidence="1 2">
    <name type="scientific">Endozoicomonas gorgoniicola</name>
    <dbReference type="NCBI Taxonomy" id="1234144"/>
    <lineage>
        <taxon>Bacteria</taxon>
        <taxon>Pseudomonadati</taxon>
        <taxon>Pseudomonadota</taxon>
        <taxon>Gammaproteobacteria</taxon>
        <taxon>Oceanospirillales</taxon>
        <taxon>Endozoicomonadaceae</taxon>
        <taxon>Endozoicomonas</taxon>
    </lineage>
</organism>
<gene>
    <name evidence="1" type="ORF">NX722_23460</name>
</gene>
<dbReference type="RefSeq" id="WP_262565277.1">
    <property type="nucleotide sequence ID" value="NZ_JAPFCC010000001.1"/>
</dbReference>
<protein>
    <submittedName>
        <fullName evidence="1">Uncharacterized protein</fullName>
    </submittedName>
</protein>
<proteinExistence type="predicted"/>
<evidence type="ECO:0000313" key="1">
    <source>
        <dbReference type="EMBL" id="MCW7555525.1"/>
    </source>
</evidence>
<comment type="caution">
    <text evidence="1">The sequence shown here is derived from an EMBL/GenBank/DDBJ whole genome shotgun (WGS) entry which is preliminary data.</text>
</comment>
<name>A0ABT3N1M3_9GAMM</name>
<sequence>MSNLLPSFQTRPITVSVTANRPFAIEHGLGRPVAGWVVVDRTAACTVWRSGENGTGKLVLTCNQSCTLSILLL</sequence>